<evidence type="ECO:0000259" key="8">
    <source>
        <dbReference type="Pfam" id="PF12704"/>
    </source>
</evidence>
<evidence type="ECO:0000313" key="9">
    <source>
        <dbReference type="EMBL" id="MDR6944351.1"/>
    </source>
</evidence>
<evidence type="ECO:0000259" key="7">
    <source>
        <dbReference type="Pfam" id="PF02687"/>
    </source>
</evidence>
<accession>A0ABU1TGH1</accession>
<dbReference type="EMBL" id="JAVDUU010000004">
    <property type="protein sequence ID" value="MDR6944351.1"/>
    <property type="molecule type" value="Genomic_DNA"/>
</dbReference>
<keyword evidence="10" id="KW-1185">Reference proteome</keyword>
<feature type="transmembrane region" description="Helical" evidence="6">
    <location>
        <begin position="282"/>
        <end position="302"/>
    </location>
</feature>
<comment type="subcellular location">
    <subcellularLocation>
        <location evidence="1">Cell membrane</location>
        <topology evidence="1">Multi-pass membrane protein</topology>
    </subcellularLocation>
</comment>
<dbReference type="InterPro" id="IPR050250">
    <property type="entry name" value="Macrolide_Exporter_MacB"/>
</dbReference>
<dbReference type="Pfam" id="PF02687">
    <property type="entry name" value="FtsX"/>
    <property type="match status" value="1"/>
</dbReference>
<feature type="transmembrane region" description="Helical" evidence="6">
    <location>
        <begin position="21"/>
        <end position="41"/>
    </location>
</feature>
<feature type="domain" description="ABC3 transporter permease C-terminal" evidence="7">
    <location>
        <begin position="288"/>
        <end position="403"/>
    </location>
</feature>
<organism evidence="9 10">
    <name type="scientific">Mucilaginibacter pocheonensis</name>
    <dbReference type="NCBI Taxonomy" id="398050"/>
    <lineage>
        <taxon>Bacteria</taxon>
        <taxon>Pseudomonadati</taxon>
        <taxon>Bacteroidota</taxon>
        <taxon>Sphingobacteriia</taxon>
        <taxon>Sphingobacteriales</taxon>
        <taxon>Sphingobacteriaceae</taxon>
        <taxon>Mucilaginibacter</taxon>
    </lineage>
</organism>
<keyword evidence="2" id="KW-1003">Cell membrane</keyword>
<evidence type="ECO:0000256" key="5">
    <source>
        <dbReference type="ARBA" id="ARBA00023136"/>
    </source>
</evidence>
<protein>
    <submittedName>
        <fullName evidence="9">ABC transport system permease protein</fullName>
    </submittedName>
</protein>
<dbReference type="RefSeq" id="WP_310100239.1">
    <property type="nucleotide sequence ID" value="NZ_JAVDUU010000004.1"/>
</dbReference>
<dbReference type="InterPro" id="IPR003838">
    <property type="entry name" value="ABC3_permease_C"/>
</dbReference>
<feature type="transmembrane region" description="Helical" evidence="6">
    <location>
        <begin position="329"/>
        <end position="356"/>
    </location>
</feature>
<dbReference type="Proteomes" id="UP001247620">
    <property type="component" value="Unassembled WGS sequence"/>
</dbReference>
<feature type="domain" description="MacB-like periplasmic core" evidence="8">
    <location>
        <begin position="20"/>
        <end position="228"/>
    </location>
</feature>
<gene>
    <name evidence="9" type="ORF">J2W55_004211</name>
</gene>
<dbReference type="InterPro" id="IPR025857">
    <property type="entry name" value="MacB_PCD"/>
</dbReference>
<keyword evidence="4 6" id="KW-1133">Transmembrane helix</keyword>
<proteinExistence type="predicted"/>
<evidence type="ECO:0000256" key="6">
    <source>
        <dbReference type="SAM" id="Phobius"/>
    </source>
</evidence>
<name>A0ABU1TGH1_9SPHI</name>
<reference evidence="9 10" key="1">
    <citation type="submission" date="2023-07" db="EMBL/GenBank/DDBJ databases">
        <title>Sorghum-associated microbial communities from plants grown in Nebraska, USA.</title>
        <authorList>
            <person name="Schachtman D."/>
        </authorList>
    </citation>
    <scope>NUCLEOTIDE SEQUENCE [LARGE SCALE GENOMIC DNA]</scope>
    <source>
        <strain evidence="9 10">3262</strain>
    </source>
</reference>
<comment type="caution">
    <text evidence="9">The sequence shown here is derived from an EMBL/GenBank/DDBJ whole genome shotgun (WGS) entry which is preliminary data.</text>
</comment>
<feature type="transmembrane region" description="Helical" evidence="6">
    <location>
        <begin position="376"/>
        <end position="397"/>
    </location>
</feature>
<dbReference type="PANTHER" id="PTHR30572">
    <property type="entry name" value="MEMBRANE COMPONENT OF TRANSPORTER-RELATED"/>
    <property type="match status" value="1"/>
</dbReference>
<dbReference type="Pfam" id="PF12704">
    <property type="entry name" value="MacB_PCD"/>
    <property type="match status" value="1"/>
</dbReference>
<keyword evidence="3 6" id="KW-0812">Transmembrane</keyword>
<evidence type="ECO:0000256" key="4">
    <source>
        <dbReference type="ARBA" id="ARBA00022989"/>
    </source>
</evidence>
<keyword evidence="5 6" id="KW-0472">Membrane</keyword>
<evidence type="ECO:0000313" key="10">
    <source>
        <dbReference type="Proteomes" id="UP001247620"/>
    </source>
</evidence>
<dbReference type="PANTHER" id="PTHR30572:SF18">
    <property type="entry name" value="ABC-TYPE MACROLIDE FAMILY EXPORT SYSTEM PERMEASE COMPONENT 2"/>
    <property type="match status" value="1"/>
</dbReference>
<evidence type="ECO:0000256" key="2">
    <source>
        <dbReference type="ARBA" id="ARBA00022475"/>
    </source>
</evidence>
<evidence type="ECO:0000256" key="3">
    <source>
        <dbReference type="ARBA" id="ARBA00022692"/>
    </source>
</evidence>
<evidence type="ECO:0000256" key="1">
    <source>
        <dbReference type="ARBA" id="ARBA00004651"/>
    </source>
</evidence>
<sequence>MLKNYFKIAIAVLRRRKFFTFISLFGISLTLTVLMVLAAFIEKLTNPAYPADKNNRSLYIKRLTYTSKKGWINSSGSSFYFLTHYAGSLKTPVKLAIVSRNNSSNAYVNNKKIVIDIKYTNADLWDIANYQFVEGKPFTTDQIKKADRVAVISERTRKEYFGDVATVVGKFIEADNISYRVTGVIKSVPEIEEVFYANMFLPYTVAKDDYRNKEFMGNYSAVLLSPSEQMVKKMRTEYEQMVARIPLPDKTFDALHSNADSYFETYTRQLFGNPDSTGYVRFIVYTSLFALLFMLLPTVNLINVNITRIMERSSEIGVRKAFGASSKTLVYQLIVENIILTIFGGIIGVILTMIILQLINSSGLLPDLDLTINPLVLLYSLLACLFFGLLSGVYPAWRMSRLDVVMALKEQ</sequence>